<name>A0A2P7R2N7_9GAMM</name>
<reference evidence="4 5" key="1">
    <citation type="submission" date="2018-03" db="EMBL/GenBank/DDBJ databases">
        <title>The draft genome of Zobellella sp. 59N8.</title>
        <authorList>
            <person name="Liu L."/>
            <person name="Li L."/>
            <person name="Zhang X."/>
            <person name="Liang L."/>
            <person name="Wang T."/>
        </authorList>
    </citation>
    <scope>NUCLEOTIDE SEQUENCE [LARGE SCALE GENOMIC DNA]</scope>
    <source>
        <strain evidence="4 5">59N8</strain>
    </source>
</reference>
<dbReference type="PANTHER" id="PTHR12935:SF0">
    <property type="entry name" value="GAMMA-GLUTAMYLCYCLOTRANSFERASE"/>
    <property type="match status" value="1"/>
</dbReference>
<feature type="active site" description="Proton acceptor" evidence="2">
    <location>
        <position position="79"/>
    </location>
</feature>
<comment type="caution">
    <text evidence="4">The sequence shown here is derived from an EMBL/GenBank/DDBJ whole genome shotgun (WGS) entry which is preliminary data.</text>
</comment>
<keyword evidence="5" id="KW-1185">Reference proteome</keyword>
<evidence type="ECO:0000256" key="3">
    <source>
        <dbReference type="PIRSR" id="PIRSR617939-2"/>
    </source>
</evidence>
<dbReference type="RefSeq" id="WP_106730360.1">
    <property type="nucleotide sequence ID" value="NZ_PXYG01000006.1"/>
</dbReference>
<evidence type="ECO:0000256" key="2">
    <source>
        <dbReference type="PIRSR" id="PIRSR617939-1"/>
    </source>
</evidence>
<evidence type="ECO:0000256" key="1">
    <source>
        <dbReference type="ARBA" id="ARBA00023239"/>
    </source>
</evidence>
<sequence>MHYFAYGSNMSLARLCARVPGARPLGRFRLAGHRLCFHKVGRDGSGKCDAAETGNPADGVHGVVFALPPGGKARLDEVEGRGQGYGDKWVWVEDAGGRRWRAFTYYATRRDPGLRPYCWYLHHVLVGAREAALPADYIGALEAVACRPDPDPGRNAEEGAIYR</sequence>
<dbReference type="InterPro" id="IPR036568">
    <property type="entry name" value="GGCT-like_sf"/>
</dbReference>
<gene>
    <name evidence="4" type="ORF">C7H85_14250</name>
</gene>
<evidence type="ECO:0000313" key="4">
    <source>
        <dbReference type="EMBL" id="PSJ44476.1"/>
    </source>
</evidence>
<dbReference type="Proteomes" id="UP000240243">
    <property type="component" value="Unassembled WGS sequence"/>
</dbReference>
<keyword evidence="1" id="KW-0456">Lyase</keyword>
<organism evidence="4 5">
    <name type="scientific">Zobellella endophytica</name>
    <dbReference type="NCBI Taxonomy" id="2116700"/>
    <lineage>
        <taxon>Bacteria</taxon>
        <taxon>Pseudomonadati</taxon>
        <taxon>Pseudomonadota</taxon>
        <taxon>Gammaproteobacteria</taxon>
        <taxon>Aeromonadales</taxon>
        <taxon>Aeromonadaceae</taxon>
        <taxon>Zobellella</taxon>
    </lineage>
</organism>
<dbReference type="PANTHER" id="PTHR12935">
    <property type="entry name" value="GAMMA-GLUTAMYLCYCLOTRANSFERASE"/>
    <property type="match status" value="1"/>
</dbReference>
<keyword evidence="4" id="KW-0808">Transferase</keyword>
<accession>A0A2P7R2N7</accession>
<dbReference type="Pfam" id="PF13772">
    <property type="entry name" value="AIG2_2"/>
    <property type="match status" value="1"/>
</dbReference>
<proteinExistence type="predicted"/>
<dbReference type="SUPFAM" id="SSF110857">
    <property type="entry name" value="Gamma-glutamyl cyclotransferase-like"/>
    <property type="match status" value="1"/>
</dbReference>
<dbReference type="GO" id="GO:0003839">
    <property type="term" value="F:gamma-glutamylcyclotransferase activity"/>
    <property type="evidence" value="ECO:0007669"/>
    <property type="project" value="InterPro"/>
</dbReference>
<dbReference type="InterPro" id="IPR017939">
    <property type="entry name" value="G-Glutamylcylcotransferase"/>
</dbReference>
<dbReference type="OrthoDB" id="5401862at2"/>
<evidence type="ECO:0000313" key="5">
    <source>
        <dbReference type="Proteomes" id="UP000240243"/>
    </source>
</evidence>
<protein>
    <submittedName>
        <fullName evidence="4">Gamma-glutamylcyclotransferase</fullName>
    </submittedName>
</protein>
<feature type="binding site" evidence="3">
    <location>
        <position position="120"/>
    </location>
    <ligand>
        <name>substrate</name>
    </ligand>
</feature>
<dbReference type="EMBL" id="PXYG01000006">
    <property type="protein sequence ID" value="PSJ44476.1"/>
    <property type="molecule type" value="Genomic_DNA"/>
</dbReference>
<dbReference type="GO" id="GO:0016740">
    <property type="term" value="F:transferase activity"/>
    <property type="evidence" value="ECO:0007669"/>
    <property type="project" value="UniProtKB-KW"/>
</dbReference>
<feature type="binding site" evidence="3">
    <location>
        <begin position="3"/>
        <end position="8"/>
    </location>
    <ligand>
        <name>substrate</name>
    </ligand>
</feature>
<dbReference type="AlphaFoldDB" id="A0A2P7R2N7"/>
<dbReference type="CDD" id="cd06661">
    <property type="entry name" value="GGCT_like"/>
    <property type="match status" value="1"/>
</dbReference>
<dbReference type="InterPro" id="IPR013024">
    <property type="entry name" value="GGCT-like"/>
</dbReference>
<dbReference type="Gene3D" id="3.10.490.10">
    <property type="entry name" value="Gamma-glutamyl cyclotransferase-like"/>
    <property type="match status" value="1"/>
</dbReference>